<evidence type="ECO:0000256" key="1">
    <source>
        <dbReference type="ARBA" id="ARBA00022614"/>
    </source>
</evidence>
<dbReference type="InterPro" id="IPR044974">
    <property type="entry name" value="Disease_R_plants"/>
</dbReference>
<dbReference type="InterPro" id="IPR036397">
    <property type="entry name" value="RNaseH_sf"/>
</dbReference>
<dbReference type="PROSITE" id="PS50994">
    <property type="entry name" value="INTEGRASE"/>
    <property type="match status" value="1"/>
</dbReference>
<dbReference type="InterPro" id="IPR001584">
    <property type="entry name" value="Integrase_cat-core"/>
</dbReference>
<dbReference type="Gene3D" id="3.40.50.300">
    <property type="entry name" value="P-loop containing nucleotide triphosphate hydrolases"/>
    <property type="match status" value="1"/>
</dbReference>
<evidence type="ECO:0000256" key="2">
    <source>
        <dbReference type="ARBA" id="ARBA00022737"/>
    </source>
</evidence>
<dbReference type="SUPFAM" id="SSF56672">
    <property type="entry name" value="DNA/RNA polymerases"/>
    <property type="match status" value="1"/>
</dbReference>
<dbReference type="Proteomes" id="UP000326396">
    <property type="component" value="Linkage Group LG12"/>
</dbReference>
<keyword evidence="2" id="KW-0677">Repeat</keyword>
<feature type="domain" description="Integrase catalytic" evidence="3">
    <location>
        <begin position="346"/>
        <end position="539"/>
    </location>
</feature>
<name>A0A5N6PLY0_9ASTR</name>
<evidence type="ECO:0000313" key="4">
    <source>
        <dbReference type="EMBL" id="KAD6454665.1"/>
    </source>
</evidence>
<dbReference type="Pfam" id="PF00931">
    <property type="entry name" value="NB-ARC"/>
    <property type="match status" value="1"/>
</dbReference>
<dbReference type="InterPro" id="IPR043502">
    <property type="entry name" value="DNA/RNA_pol_sf"/>
</dbReference>
<comment type="caution">
    <text evidence="4">The sequence shown here is derived from an EMBL/GenBank/DDBJ whole genome shotgun (WGS) entry which is preliminary data.</text>
</comment>
<dbReference type="InterPro" id="IPR012337">
    <property type="entry name" value="RNaseH-like_sf"/>
</dbReference>
<dbReference type="GO" id="GO:0003676">
    <property type="term" value="F:nucleic acid binding"/>
    <property type="evidence" value="ECO:0007669"/>
    <property type="project" value="InterPro"/>
</dbReference>
<dbReference type="OrthoDB" id="1357022at2759"/>
<dbReference type="Pfam" id="PF23282">
    <property type="entry name" value="WHD_ROQ1"/>
    <property type="match status" value="1"/>
</dbReference>
<dbReference type="AlphaFoldDB" id="A0A5N6PLY0"/>
<dbReference type="GO" id="GO:0015074">
    <property type="term" value="P:DNA integration"/>
    <property type="evidence" value="ECO:0007669"/>
    <property type="project" value="InterPro"/>
</dbReference>
<dbReference type="Gene3D" id="3.30.420.10">
    <property type="entry name" value="Ribonuclease H-like superfamily/Ribonuclease H"/>
    <property type="match status" value="1"/>
</dbReference>
<accession>A0A5N6PLY0</accession>
<dbReference type="PRINTS" id="PR00364">
    <property type="entry name" value="DISEASERSIST"/>
</dbReference>
<dbReference type="PANTHER" id="PTHR11017">
    <property type="entry name" value="LEUCINE-RICH REPEAT-CONTAINING PROTEIN"/>
    <property type="match status" value="1"/>
</dbReference>
<dbReference type="SUPFAM" id="SSF53098">
    <property type="entry name" value="Ribonuclease H-like"/>
    <property type="match status" value="1"/>
</dbReference>
<organism evidence="4 5">
    <name type="scientific">Mikania micrantha</name>
    <name type="common">bitter vine</name>
    <dbReference type="NCBI Taxonomy" id="192012"/>
    <lineage>
        <taxon>Eukaryota</taxon>
        <taxon>Viridiplantae</taxon>
        <taxon>Streptophyta</taxon>
        <taxon>Embryophyta</taxon>
        <taxon>Tracheophyta</taxon>
        <taxon>Spermatophyta</taxon>
        <taxon>Magnoliopsida</taxon>
        <taxon>eudicotyledons</taxon>
        <taxon>Gunneridae</taxon>
        <taxon>Pentapetalae</taxon>
        <taxon>asterids</taxon>
        <taxon>campanulids</taxon>
        <taxon>Asterales</taxon>
        <taxon>Asteraceae</taxon>
        <taxon>Asteroideae</taxon>
        <taxon>Heliantheae alliance</taxon>
        <taxon>Eupatorieae</taxon>
        <taxon>Mikania</taxon>
    </lineage>
</organism>
<proteinExistence type="predicted"/>
<dbReference type="GO" id="GO:0043531">
    <property type="term" value="F:ADP binding"/>
    <property type="evidence" value="ECO:0007669"/>
    <property type="project" value="InterPro"/>
</dbReference>
<dbReference type="EMBL" id="SZYD01000004">
    <property type="protein sequence ID" value="KAD6454665.1"/>
    <property type="molecule type" value="Genomic_DNA"/>
</dbReference>
<keyword evidence="5" id="KW-1185">Reference proteome</keyword>
<evidence type="ECO:0000313" key="5">
    <source>
        <dbReference type="Proteomes" id="UP000326396"/>
    </source>
</evidence>
<dbReference type="GO" id="GO:0006952">
    <property type="term" value="P:defense response"/>
    <property type="evidence" value="ECO:0007669"/>
    <property type="project" value="InterPro"/>
</dbReference>
<dbReference type="SUPFAM" id="SSF52540">
    <property type="entry name" value="P-loop containing nucleoside triphosphate hydrolases"/>
    <property type="match status" value="1"/>
</dbReference>
<sequence>MEVADLSGVVLSGYGSDPITIDGNSGNTATNLPLLPTPLLKPMPITARRLSHKEIEEKRAKGERFGCSEKYTPAHQCKNKQLFSIELIEEEDVIPQDDNEALPPIQEPYISLNAIMGVYSFSTMRVKGSIGTKPLHILIGSGSTRYFMNLDLTLKMKCPIKLVEYLGYIISGHGVQIDPKTVASSKGLGAVLIQEGHPLAFISKALSIKQQSLSKITTPLQQTRLAKLMGYTYEIAYKKGSENLVADGLSKVSGLALFSVGISSIDLMLFTRIKSSWDNDVQVQELILKCQQGKAPTHVSWNGEVLLRKNKLWVGNDDQLKKDILYLFHSSPTGAKYEPVASPGLLQPLPVPTHIFTDISMDFVSGLLKVKGKDTILVVVDRLTKYAPFIPLSHPYGASQVALAFLDTVFKLHGCPQTIVSDRDPIFLSQFWKEFMRLQGVQLAHSTAYHPQTDGQTEVLNCCLETYLRSEASFLMEIVDTIYNKLDHKEVHLPLNMTGMWTRYKEINSWLDQHNLEFLAIYGMGGSGKTTLAKYIYDSVWKTFEYASFVEDIGGRCKEHNDLLEVQKQLLKDILGGKKRKIPSVSRGTCMIEEALETKRVLIVLDDIFGHNQCQKYEMRLLNYDESLELLSRHAFGSKISISGFEELVLQAVQYCEGNPLALEVLGSSLFKKNTIPNWISQLNLLEKDIDARIQSVLIRSYMLPFTSEKELFMHIACFFIGKDMDYVIKILDPDYSAMSGIKTLVDRCLLSVSPNKKLMMHRLLQEMGRNIV</sequence>
<gene>
    <name evidence="4" type="ORF">E3N88_09371</name>
</gene>
<dbReference type="InterPro" id="IPR027417">
    <property type="entry name" value="P-loop_NTPase"/>
</dbReference>
<reference evidence="4 5" key="1">
    <citation type="submission" date="2019-05" db="EMBL/GenBank/DDBJ databases">
        <title>Mikania micrantha, genome provides insights into the molecular mechanism of rapid growth.</title>
        <authorList>
            <person name="Liu B."/>
        </authorList>
    </citation>
    <scope>NUCLEOTIDE SEQUENCE [LARGE SCALE GENOMIC DNA]</scope>
    <source>
        <strain evidence="4">NLD-2019</strain>
        <tissue evidence="4">Leaf</tissue>
    </source>
</reference>
<keyword evidence="1" id="KW-0433">Leucine-rich repeat</keyword>
<dbReference type="InterPro" id="IPR002182">
    <property type="entry name" value="NB-ARC"/>
</dbReference>
<protein>
    <recommendedName>
        <fullName evidence="3">Integrase catalytic domain-containing protein</fullName>
    </recommendedName>
</protein>
<dbReference type="InterPro" id="IPR058192">
    <property type="entry name" value="WHD_ROQ1-like"/>
</dbReference>
<evidence type="ECO:0000259" key="3">
    <source>
        <dbReference type="PROSITE" id="PS50994"/>
    </source>
</evidence>
<dbReference type="PANTHER" id="PTHR11017:SF307">
    <property type="entry name" value="TIR DOMAIN, P-LOOP CONTAINING NUCLEOSIDE TRIPHOSPHATE HYDROLASE"/>
    <property type="match status" value="1"/>
</dbReference>